<organism evidence="2 3">
    <name type="scientific">Plasmopara halstedii</name>
    <name type="common">Downy mildew of sunflower</name>
    <dbReference type="NCBI Taxonomy" id="4781"/>
    <lineage>
        <taxon>Eukaryota</taxon>
        <taxon>Sar</taxon>
        <taxon>Stramenopiles</taxon>
        <taxon>Oomycota</taxon>
        <taxon>Peronosporomycetes</taxon>
        <taxon>Peronosporales</taxon>
        <taxon>Peronosporaceae</taxon>
        <taxon>Plasmopara</taxon>
    </lineage>
</organism>
<keyword evidence="1" id="KW-0472">Membrane</keyword>
<dbReference type="GeneID" id="36404213"/>
<keyword evidence="3" id="KW-1185">Reference proteome</keyword>
<dbReference type="OrthoDB" id="168408at2759"/>
<keyword evidence="1" id="KW-1133">Transmembrane helix</keyword>
<evidence type="ECO:0000313" key="2">
    <source>
        <dbReference type="EMBL" id="CEG39099.1"/>
    </source>
</evidence>
<protein>
    <submittedName>
        <fullName evidence="2">Uncharacterized protein</fullName>
    </submittedName>
</protein>
<keyword evidence="1" id="KW-0812">Transmembrane</keyword>
<accession>A0A0N7L4M6</accession>
<dbReference type="EMBL" id="CCYD01000349">
    <property type="protein sequence ID" value="CEG39099.1"/>
    <property type="molecule type" value="Genomic_DNA"/>
</dbReference>
<dbReference type="RefSeq" id="XP_024575468.1">
    <property type="nucleotide sequence ID" value="XM_024724609.1"/>
</dbReference>
<evidence type="ECO:0000313" key="3">
    <source>
        <dbReference type="Proteomes" id="UP000054928"/>
    </source>
</evidence>
<dbReference type="OMA" id="CCHSIST"/>
<sequence length="143" mass="15962">MTPFHENVCAPLLIGLCHSSSDQCLSWPFIALATAEHAAMIKNTNSSYNHVRISAENRNLKGIEKDTPDEERSFPGSNQMRRYFDAVAQNKDVQHVLNTIKRAFKKDTRHASVSMLIGLAKMLTFVGIIAGTTGYFVYRVSNS</sequence>
<reference evidence="3" key="1">
    <citation type="submission" date="2014-09" db="EMBL/GenBank/DDBJ databases">
        <authorList>
            <person name="Sharma Rahul"/>
            <person name="Thines Marco"/>
        </authorList>
    </citation>
    <scope>NUCLEOTIDE SEQUENCE [LARGE SCALE GENOMIC DNA]</scope>
</reference>
<feature type="transmembrane region" description="Helical" evidence="1">
    <location>
        <begin position="111"/>
        <end position="138"/>
    </location>
</feature>
<dbReference type="Proteomes" id="UP000054928">
    <property type="component" value="Unassembled WGS sequence"/>
</dbReference>
<name>A0A0N7L4M6_PLAHL</name>
<dbReference type="AlphaFoldDB" id="A0A0N7L4M6"/>
<proteinExistence type="predicted"/>
<evidence type="ECO:0000256" key="1">
    <source>
        <dbReference type="SAM" id="Phobius"/>
    </source>
</evidence>